<keyword evidence="5" id="KW-0166">Nematocyst</keyword>
<comment type="subcellular location">
    <subcellularLocation>
        <location evidence="2">Nematocyst</location>
    </subcellularLocation>
    <subcellularLocation>
        <location evidence="1">Target cell membrane</location>
    </subcellularLocation>
</comment>
<proteinExistence type="predicted"/>
<evidence type="ECO:0000256" key="2">
    <source>
        <dbReference type="ARBA" id="ARBA00004532"/>
    </source>
</evidence>
<dbReference type="GO" id="GO:0042151">
    <property type="term" value="C:nematocyst"/>
    <property type="evidence" value="ECO:0007669"/>
    <property type="project" value="UniProtKB-SubCell"/>
</dbReference>
<dbReference type="GO" id="GO:0044218">
    <property type="term" value="C:other organism cell membrane"/>
    <property type="evidence" value="ECO:0007669"/>
    <property type="project" value="UniProtKB-KW"/>
</dbReference>
<feature type="region of interest" description="Disordered" evidence="6">
    <location>
        <begin position="215"/>
        <end position="234"/>
    </location>
</feature>
<sequence>MEKDVDSSCQDLETGRVDWKEYEPIMQKSLILGDAFKEGPDLQNLMRSHTVLTCGIAVQNWTNTDLSSPHYTSFTGMLSIPPTSIPSGTIQAVVSHKSTIGIRGCSGLISWKLKNRRVVMAWTIPYFSSNALAVGITNSTCDVHDDKWFRKMMHEKSDNEITFTKEVYQNGKACKECKVVSSDGRFEVLATMGTSARSEIKVYVRGTTFDTSHKSIRPKQFTTKKSGRNDSGPF</sequence>
<dbReference type="PANTHER" id="PTHR40388:SF1">
    <property type="entry name" value="BRYOPORIN"/>
    <property type="match status" value="1"/>
</dbReference>
<dbReference type="PANTHER" id="PTHR40388">
    <property type="entry name" value="BRYOPORIN"/>
    <property type="match status" value="1"/>
</dbReference>
<evidence type="ECO:0000313" key="8">
    <source>
        <dbReference type="Proteomes" id="UP000596742"/>
    </source>
</evidence>
<name>A0A8B6FLG7_MYTGA</name>
<accession>A0A8B6FLG7</accession>
<comment type="caution">
    <text evidence="7">The sequence shown here is derived from an EMBL/GenBank/DDBJ whole genome shotgun (WGS) entry which is preliminary data.</text>
</comment>
<dbReference type="Proteomes" id="UP000596742">
    <property type="component" value="Unassembled WGS sequence"/>
</dbReference>
<evidence type="ECO:0000256" key="6">
    <source>
        <dbReference type="SAM" id="MobiDB-lite"/>
    </source>
</evidence>
<evidence type="ECO:0000256" key="1">
    <source>
        <dbReference type="ARBA" id="ARBA00004175"/>
    </source>
</evidence>
<reference evidence="7" key="1">
    <citation type="submission" date="2018-11" db="EMBL/GenBank/DDBJ databases">
        <authorList>
            <person name="Alioto T."/>
            <person name="Alioto T."/>
        </authorList>
    </citation>
    <scope>NUCLEOTIDE SEQUENCE</scope>
</reference>
<dbReference type="OrthoDB" id="6084639at2759"/>
<protein>
    <submittedName>
        <fullName evidence="7">Uncharacterized protein</fullName>
    </submittedName>
</protein>
<evidence type="ECO:0000256" key="3">
    <source>
        <dbReference type="ARBA" id="ARBA00022537"/>
    </source>
</evidence>
<dbReference type="InterPro" id="IPR015926">
    <property type="entry name" value="Cytolysin/lectin"/>
</dbReference>
<keyword evidence="4" id="KW-1053">Target membrane</keyword>
<dbReference type="InterPro" id="IPR050677">
    <property type="entry name" value="Actinoporin_PFT"/>
</dbReference>
<dbReference type="SUPFAM" id="SSF63724">
    <property type="entry name" value="Cytolysin/lectin"/>
    <property type="match status" value="1"/>
</dbReference>
<dbReference type="EMBL" id="UYJE01006969">
    <property type="protein sequence ID" value="VDI50654.1"/>
    <property type="molecule type" value="Genomic_DNA"/>
</dbReference>
<evidence type="ECO:0000256" key="5">
    <source>
        <dbReference type="ARBA" id="ARBA00023331"/>
    </source>
</evidence>
<dbReference type="AlphaFoldDB" id="A0A8B6FLG7"/>
<gene>
    <name evidence="7" type="ORF">MGAL_10B064464</name>
</gene>
<keyword evidence="8" id="KW-1185">Reference proteome</keyword>
<evidence type="ECO:0000256" key="4">
    <source>
        <dbReference type="ARBA" id="ARBA00023298"/>
    </source>
</evidence>
<keyword evidence="3" id="KW-1052">Target cell membrane</keyword>
<dbReference type="Gene3D" id="2.60.270.20">
    <property type="entry name" value="Cytolysin/lectin"/>
    <property type="match status" value="1"/>
</dbReference>
<evidence type="ECO:0000313" key="7">
    <source>
        <dbReference type="EMBL" id="VDI50654.1"/>
    </source>
</evidence>
<organism evidence="7 8">
    <name type="scientific">Mytilus galloprovincialis</name>
    <name type="common">Mediterranean mussel</name>
    <dbReference type="NCBI Taxonomy" id="29158"/>
    <lineage>
        <taxon>Eukaryota</taxon>
        <taxon>Metazoa</taxon>
        <taxon>Spiralia</taxon>
        <taxon>Lophotrochozoa</taxon>
        <taxon>Mollusca</taxon>
        <taxon>Bivalvia</taxon>
        <taxon>Autobranchia</taxon>
        <taxon>Pteriomorphia</taxon>
        <taxon>Mytilida</taxon>
        <taxon>Mytiloidea</taxon>
        <taxon>Mytilidae</taxon>
        <taxon>Mytilinae</taxon>
        <taxon>Mytilus</taxon>
    </lineage>
</organism>
<keyword evidence="4" id="KW-0472">Membrane</keyword>